<protein>
    <submittedName>
        <fullName evidence="8">E2F1 factor</fullName>
    </submittedName>
</protein>
<dbReference type="SUPFAM" id="SSF46785">
    <property type="entry name" value="Winged helix' DNA-binding domain"/>
    <property type="match status" value="1"/>
</dbReference>
<proteinExistence type="inferred from homology"/>
<dbReference type="SMART" id="SM01372">
    <property type="entry name" value="E2F_TDP"/>
    <property type="match status" value="1"/>
</dbReference>
<feature type="domain" description="E2F/DP family winged-helix DNA-binding" evidence="7">
    <location>
        <begin position="41"/>
        <end position="106"/>
    </location>
</feature>
<keyword evidence="2 5" id="KW-0805">Transcription regulation</keyword>
<dbReference type="Gene3D" id="1.10.10.10">
    <property type="entry name" value="Winged helix-like DNA-binding domain superfamily/Winged helix DNA-binding domain"/>
    <property type="match status" value="1"/>
</dbReference>
<dbReference type="InterPro" id="IPR037241">
    <property type="entry name" value="E2F-DP_heterodim"/>
</dbReference>
<evidence type="ECO:0000259" key="7">
    <source>
        <dbReference type="SMART" id="SM01372"/>
    </source>
</evidence>
<dbReference type="InterPro" id="IPR003316">
    <property type="entry name" value="E2F_WHTH_DNA-bd_dom"/>
</dbReference>
<keyword evidence="3 5" id="KW-0238">DNA-binding</keyword>
<dbReference type="PANTHER" id="PTHR12081:SF43">
    <property type="entry name" value="TRANSCRIPTION FACTOR E2F1"/>
    <property type="match status" value="1"/>
</dbReference>
<feature type="non-terminal residue" evidence="8">
    <location>
        <position position="1"/>
    </location>
</feature>
<dbReference type="InterPro" id="IPR032198">
    <property type="entry name" value="E2F_CC-MB"/>
</dbReference>
<reference evidence="8 9" key="1">
    <citation type="submission" date="2019-09" db="EMBL/GenBank/DDBJ databases">
        <title>Bird 10,000 Genomes (B10K) Project - Family phase.</title>
        <authorList>
            <person name="Zhang G."/>
        </authorList>
    </citation>
    <scope>NUCLEOTIDE SEQUENCE [LARGE SCALE GENOMIC DNA]</scope>
    <source>
        <strain evidence="8">B10K-DU-001-69</strain>
        <tissue evidence="8">Muscle</tissue>
    </source>
</reference>
<evidence type="ECO:0000256" key="5">
    <source>
        <dbReference type="RuleBase" id="RU003796"/>
    </source>
</evidence>
<dbReference type="Pfam" id="PF16421">
    <property type="entry name" value="E2F_CC-MB"/>
    <property type="match status" value="1"/>
</dbReference>
<keyword evidence="5" id="KW-0539">Nucleus</keyword>
<dbReference type="Pfam" id="PF02319">
    <property type="entry name" value="WHD_E2F_TDP"/>
    <property type="match status" value="1"/>
</dbReference>
<dbReference type="PANTHER" id="PTHR12081">
    <property type="entry name" value="TRANSCRIPTION FACTOR E2F"/>
    <property type="match status" value="1"/>
</dbReference>
<dbReference type="EMBL" id="VYXE01018489">
    <property type="protein sequence ID" value="NWT32077.1"/>
    <property type="molecule type" value="Genomic_DNA"/>
</dbReference>
<sequence>QVKRKLNLETDHQYIAESLPVSRGKARNPAKGAKSPGEKSRYETSLNLTTKRFLELLSQSPDGVVDLNWAAEVLKVQKRRIYDITNVLEGIQLITKKSKNHIQWLGSQATVGAPGRHRLLEKELRELQAAERQLDDLIQMCTVQLRLLTEDPANQQYPLVVGRGWLGGGCAYVTCQDLRSIVDPAEQMVMVIKAPPETQLQVSDPAEAFQVSVRSTQGPIDVFLCPEDSSGVCSPVKSPFKAPAEDSPPCHSQPRAPLLLHPAQDVNMPLLPGEQEALLPGPSALPSKGPEEEEEEEEEVSLSPLASMDMLLEQSREELAGFLPDEFINLSPPQAQDYHFGLEEGEGISELFDCNFGDFTPLDF</sequence>
<feature type="non-terminal residue" evidence="8">
    <location>
        <position position="364"/>
    </location>
</feature>
<dbReference type="SUPFAM" id="SSF144074">
    <property type="entry name" value="E2F-DP heterodimerization region"/>
    <property type="match status" value="1"/>
</dbReference>
<comment type="similarity">
    <text evidence="1 5">Belongs to the E2F/DP family.</text>
</comment>
<feature type="region of interest" description="Disordered" evidence="6">
    <location>
        <begin position="17"/>
        <end position="42"/>
    </location>
</feature>
<evidence type="ECO:0000256" key="1">
    <source>
        <dbReference type="ARBA" id="ARBA00010940"/>
    </source>
</evidence>
<name>A0A7K5MPV8_CARCD</name>
<dbReference type="AlphaFoldDB" id="A0A7K5MPV8"/>
<dbReference type="GO" id="GO:0000981">
    <property type="term" value="F:DNA-binding transcription factor activity, RNA polymerase II-specific"/>
    <property type="evidence" value="ECO:0007669"/>
    <property type="project" value="TreeGrafter"/>
</dbReference>
<feature type="compositionally biased region" description="Acidic residues" evidence="6">
    <location>
        <begin position="291"/>
        <end position="300"/>
    </location>
</feature>
<dbReference type="InterPro" id="IPR036388">
    <property type="entry name" value="WH-like_DNA-bd_sf"/>
</dbReference>
<organism evidence="8 9">
    <name type="scientific">Cardinalis cardinalis</name>
    <name type="common">Northern cardinal</name>
    <dbReference type="NCBI Taxonomy" id="98964"/>
    <lineage>
        <taxon>Eukaryota</taxon>
        <taxon>Metazoa</taxon>
        <taxon>Chordata</taxon>
        <taxon>Craniata</taxon>
        <taxon>Vertebrata</taxon>
        <taxon>Euteleostomi</taxon>
        <taxon>Archelosauria</taxon>
        <taxon>Archosauria</taxon>
        <taxon>Dinosauria</taxon>
        <taxon>Saurischia</taxon>
        <taxon>Theropoda</taxon>
        <taxon>Coelurosauria</taxon>
        <taxon>Aves</taxon>
        <taxon>Neognathae</taxon>
        <taxon>Neoaves</taxon>
        <taxon>Telluraves</taxon>
        <taxon>Australaves</taxon>
        <taxon>Passeriformes</taxon>
        <taxon>Cardinalidae</taxon>
        <taxon>Cardinalis</taxon>
    </lineage>
</organism>
<dbReference type="InterPro" id="IPR015633">
    <property type="entry name" value="E2F"/>
</dbReference>
<accession>A0A7K5MPV8</accession>
<dbReference type="InterPro" id="IPR036390">
    <property type="entry name" value="WH_DNA-bd_sf"/>
</dbReference>
<dbReference type="FunFam" id="1.10.10.10:FF:000008">
    <property type="entry name" value="E2F transcription factor 1"/>
    <property type="match status" value="1"/>
</dbReference>
<dbReference type="GO" id="GO:0035189">
    <property type="term" value="C:Rb-E2F complex"/>
    <property type="evidence" value="ECO:0007669"/>
    <property type="project" value="TreeGrafter"/>
</dbReference>
<evidence type="ECO:0000256" key="3">
    <source>
        <dbReference type="ARBA" id="ARBA00023125"/>
    </source>
</evidence>
<evidence type="ECO:0000256" key="2">
    <source>
        <dbReference type="ARBA" id="ARBA00023015"/>
    </source>
</evidence>
<dbReference type="Gene3D" id="6.10.250.540">
    <property type="match status" value="1"/>
</dbReference>
<evidence type="ECO:0000256" key="4">
    <source>
        <dbReference type="ARBA" id="ARBA00023163"/>
    </source>
</evidence>
<dbReference type="GO" id="GO:0046983">
    <property type="term" value="F:protein dimerization activity"/>
    <property type="evidence" value="ECO:0007669"/>
    <property type="project" value="InterPro"/>
</dbReference>
<dbReference type="Proteomes" id="UP000583740">
    <property type="component" value="Unassembled WGS sequence"/>
</dbReference>
<dbReference type="GO" id="GO:0000978">
    <property type="term" value="F:RNA polymerase II cis-regulatory region sequence-specific DNA binding"/>
    <property type="evidence" value="ECO:0007669"/>
    <property type="project" value="InterPro"/>
</dbReference>
<comment type="subcellular location">
    <subcellularLocation>
        <location evidence="5">Nucleus</location>
    </subcellularLocation>
</comment>
<keyword evidence="4 5" id="KW-0804">Transcription</keyword>
<evidence type="ECO:0000256" key="6">
    <source>
        <dbReference type="SAM" id="MobiDB-lite"/>
    </source>
</evidence>
<evidence type="ECO:0000313" key="9">
    <source>
        <dbReference type="Proteomes" id="UP000583740"/>
    </source>
</evidence>
<dbReference type="CDD" id="cd14660">
    <property type="entry name" value="E2F_DD"/>
    <property type="match status" value="1"/>
</dbReference>
<feature type="region of interest" description="Disordered" evidence="6">
    <location>
        <begin position="236"/>
        <end position="257"/>
    </location>
</feature>
<feature type="region of interest" description="Disordered" evidence="6">
    <location>
        <begin position="273"/>
        <end position="303"/>
    </location>
</feature>
<gene>
    <name evidence="8" type="primary">E2f1</name>
    <name evidence="8" type="ORF">CARCAR_R11485</name>
</gene>
<evidence type="ECO:0000313" key="8">
    <source>
        <dbReference type="EMBL" id="NWT32077.1"/>
    </source>
</evidence>
<keyword evidence="9" id="KW-1185">Reference proteome</keyword>
<comment type="caution">
    <text evidence="8">The sequence shown here is derived from an EMBL/GenBank/DDBJ whole genome shotgun (WGS) entry which is preliminary data.</text>
</comment>